<accession>A0ABS0NZH7</accession>
<evidence type="ECO:0000256" key="1">
    <source>
        <dbReference type="ARBA" id="ARBA00022598"/>
    </source>
</evidence>
<protein>
    <recommendedName>
        <fullName evidence="6">SAICAR synthetase/ADE2 N-terminal domain-containing protein</fullName>
    </recommendedName>
</protein>
<dbReference type="SUPFAM" id="SSF56104">
    <property type="entry name" value="SAICAR synthase-like"/>
    <property type="match status" value="1"/>
</dbReference>
<sequence length="257" mass="29674">MQPIERAAFANPDHWRSMFDDLPLLIEGESKVIRAIDDQNVIVRLKPTLFSYSANRAATVEGTDRLRLRISERLWRMLETEGVPSTIVHVGEDYYISRRVAAPPIEVIVKAAYVGTPKHIYRGLETFPIRHGGYLRADQRHEPYVRFDWRNPLPHRDECMPNWLADRFIDTDAARHLALRAFRALAKVLAACQIELLDICFFITAEGDAIFGEVSPDCMRAKHASNDLDKDLWRKGKDPETILRQWRAFLDRLKALP</sequence>
<dbReference type="Gene3D" id="3.30.470.20">
    <property type="entry name" value="ATP-grasp fold, B domain"/>
    <property type="match status" value="1"/>
</dbReference>
<evidence type="ECO:0000256" key="4">
    <source>
        <dbReference type="ARBA" id="ARBA00022840"/>
    </source>
</evidence>
<feature type="domain" description="SAICAR synthetase/ADE2 N-terminal" evidence="6">
    <location>
        <begin position="25"/>
        <end position="236"/>
    </location>
</feature>
<keyword evidence="1" id="KW-0436">Ligase</keyword>
<dbReference type="InterPro" id="IPR028923">
    <property type="entry name" value="SAICAR_synt/ADE2_N"/>
</dbReference>
<comment type="caution">
    <text evidence="7">The sequence shown here is derived from an EMBL/GenBank/DDBJ whole genome shotgun (WGS) entry which is preliminary data.</text>
</comment>
<reference evidence="7 8" key="1">
    <citation type="submission" date="2020-07" db="EMBL/GenBank/DDBJ databases">
        <title>Bradyrhizobium diversity isolated from nodules of indigenous legumes of Western Australia.</title>
        <authorList>
            <person name="Klepa M.S."/>
        </authorList>
    </citation>
    <scope>NUCLEOTIDE SEQUENCE [LARGE SCALE GENOMIC DNA]</scope>
    <source>
        <strain evidence="7 8">CNPSo 4019</strain>
    </source>
</reference>
<evidence type="ECO:0000259" key="6">
    <source>
        <dbReference type="Pfam" id="PF01259"/>
    </source>
</evidence>
<keyword evidence="2" id="KW-0547">Nucleotide-binding</keyword>
<name>A0ABS0NZH7_9BRAD</name>
<dbReference type="Gene3D" id="3.30.200.20">
    <property type="entry name" value="Phosphorylase Kinase, domain 1"/>
    <property type="match status" value="1"/>
</dbReference>
<dbReference type="Pfam" id="PF01259">
    <property type="entry name" value="SAICAR_synt"/>
    <property type="match status" value="1"/>
</dbReference>
<evidence type="ECO:0000256" key="2">
    <source>
        <dbReference type="ARBA" id="ARBA00022741"/>
    </source>
</evidence>
<evidence type="ECO:0000256" key="3">
    <source>
        <dbReference type="ARBA" id="ARBA00022755"/>
    </source>
</evidence>
<dbReference type="EMBL" id="JACEGD010000007">
    <property type="protein sequence ID" value="MBH5386412.1"/>
    <property type="molecule type" value="Genomic_DNA"/>
</dbReference>
<dbReference type="RefSeq" id="WP_197965787.1">
    <property type="nucleotide sequence ID" value="NZ_JACEGD010000007.1"/>
</dbReference>
<keyword evidence="4" id="KW-0067">ATP-binding</keyword>
<evidence type="ECO:0000313" key="8">
    <source>
        <dbReference type="Proteomes" id="UP001194539"/>
    </source>
</evidence>
<proteinExistence type="predicted"/>
<gene>
    <name evidence="7" type="ORF">H1B27_08955</name>
</gene>
<keyword evidence="3" id="KW-0658">Purine biosynthesis</keyword>
<keyword evidence="8" id="KW-1185">Reference proteome</keyword>
<comment type="catalytic activity">
    <reaction evidence="5">
        <text>5-amino-1-(5-phospho-D-ribosyl)imidazole-4-carboxylate + L-aspartate + ATP = (2S)-2-[5-amino-1-(5-phospho-beta-D-ribosyl)imidazole-4-carboxamido]succinate + ADP + phosphate + 2 H(+)</text>
        <dbReference type="Rhea" id="RHEA:22628"/>
        <dbReference type="ChEBI" id="CHEBI:15378"/>
        <dbReference type="ChEBI" id="CHEBI:29991"/>
        <dbReference type="ChEBI" id="CHEBI:30616"/>
        <dbReference type="ChEBI" id="CHEBI:43474"/>
        <dbReference type="ChEBI" id="CHEBI:58443"/>
        <dbReference type="ChEBI" id="CHEBI:77657"/>
        <dbReference type="ChEBI" id="CHEBI:456216"/>
        <dbReference type="EC" id="6.3.2.6"/>
    </reaction>
</comment>
<dbReference type="Proteomes" id="UP001194539">
    <property type="component" value="Unassembled WGS sequence"/>
</dbReference>
<organism evidence="7 8">
    <name type="scientific">Bradyrhizobium diversitatis</name>
    <dbReference type="NCBI Taxonomy" id="2755406"/>
    <lineage>
        <taxon>Bacteria</taxon>
        <taxon>Pseudomonadati</taxon>
        <taxon>Pseudomonadota</taxon>
        <taxon>Alphaproteobacteria</taxon>
        <taxon>Hyphomicrobiales</taxon>
        <taxon>Nitrobacteraceae</taxon>
        <taxon>Bradyrhizobium</taxon>
    </lineage>
</organism>
<evidence type="ECO:0000256" key="5">
    <source>
        <dbReference type="ARBA" id="ARBA00048475"/>
    </source>
</evidence>
<evidence type="ECO:0000313" key="7">
    <source>
        <dbReference type="EMBL" id="MBH5386412.1"/>
    </source>
</evidence>